<feature type="compositionally biased region" description="Basic and acidic residues" evidence="3">
    <location>
        <begin position="212"/>
        <end position="223"/>
    </location>
</feature>
<evidence type="ECO:0000256" key="3">
    <source>
        <dbReference type="SAM" id="MobiDB-lite"/>
    </source>
</evidence>
<dbReference type="InterPro" id="IPR012677">
    <property type="entry name" value="Nucleotide-bd_a/b_plait_sf"/>
</dbReference>
<dbReference type="EMBL" id="JANBOI010000044">
    <property type="protein sequence ID" value="KAJ1735041.1"/>
    <property type="molecule type" value="Genomic_DNA"/>
</dbReference>
<organism evidence="5 6">
    <name type="scientific">Coemansia biformis</name>
    <dbReference type="NCBI Taxonomy" id="1286918"/>
    <lineage>
        <taxon>Eukaryota</taxon>
        <taxon>Fungi</taxon>
        <taxon>Fungi incertae sedis</taxon>
        <taxon>Zoopagomycota</taxon>
        <taxon>Kickxellomycotina</taxon>
        <taxon>Kickxellomycetes</taxon>
        <taxon>Kickxellales</taxon>
        <taxon>Kickxellaceae</taxon>
        <taxon>Coemansia</taxon>
    </lineage>
</organism>
<dbReference type="GO" id="GO:0003729">
    <property type="term" value="F:mRNA binding"/>
    <property type="evidence" value="ECO:0007669"/>
    <property type="project" value="TreeGrafter"/>
</dbReference>
<feature type="domain" description="RRM" evidence="4">
    <location>
        <begin position="79"/>
        <end position="156"/>
    </location>
</feature>
<evidence type="ECO:0000256" key="2">
    <source>
        <dbReference type="PROSITE-ProRule" id="PRU00176"/>
    </source>
</evidence>
<evidence type="ECO:0000259" key="4">
    <source>
        <dbReference type="PROSITE" id="PS50102"/>
    </source>
</evidence>
<reference evidence="5" key="1">
    <citation type="submission" date="2022-07" db="EMBL/GenBank/DDBJ databases">
        <title>Phylogenomic reconstructions and comparative analyses of Kickxellomycotina fungi.</title>
        <authorList>
            <person name="Reynolds N.K."/>
            <person name="Stajich J.E."/>
            <person name="Barry K."/>
            <person name="Grigoriev I.V."/>
            <person name="Crous P."/>
            <person name="Smith M.E."/>
        </authorList>
    </citation>
    <scope>NUCLEOTIDE SEQUENCE</scope>
    <source>
        <strain evidence="5">BCRC 34381</strain>
    </source>
</reference>
<dbReference type="InterPro" id="IPR025715">
    <property type="entry name" value="FoP_C"/>
</dbReference>
<dbReference type="PANTHER" id="PTHR19965:SF35">
    <property type="entry name" value="RNA ANNEALING PROTEIN YRA1"/>
    <property type="match status" value="1"/>
</dbReference>
<dbReference type="Pfam" id="PF13865">
    <property type="entry name" value="FoP_duplication"/>
    <property type="match status" value="1"/>
</dbReference>
<dbReference type="Gene3D" id="3.30.70.330">
    <property type="match status" value="1"/>
</dbReference>
<dbReference type="InterPro" id="IPR000504">
    <property type="entry name" value="RRM_dom"/>
</dbReference>
<dbReference type="SMART" id="SM01218">
    <property type="entry name" value="FoP_duplication"/>
    <property type="match status" value="1"/>
</dbReference>
<dbReference type="OrthoDB" id="1049195at2759"/>
<keyword evidence="6" id="KW-1185">Reference proteome</keyword>
<evidence type="ECO:0000313" key="6">
    <source>
        <dbReference type="Proteomes" id="UP001143981"/>
    </source>
</evidence>
<evidence type="ECO:0000313" key="5">
    <source>
        <dbReference type="EMBL" id="KAJ1735041.1"/>
    </source>
</evidence>
<keyword evidence="1 2" id="KW-0694">RNA-binding</keyword>
<dbReference type="Pfam" id="PF00076">
    <property type="entry name" value="RRM_1"/>
    <property type="match status" value="1"/>
</dbReference>
<dbReference type="PANTHER" id="PTHR19965">
    <property type="entry name" value="RNA AND EXPORT FACTOR BINDING PROTEIN"/>
    <property type="match status" value="1"/>
</dbReference>
<evidence type="ECO:0000256" key="1">
    <source>
        <dbReference type="ARBA" id="ARBA00022884"/>
    </source>
</evidence>
<protein>
    <recommendedName>
        <fullName evidence="4">RRM domain-containing protein</fullName>
    </recommendedName>
</protein>
<feature type="compositionally biased region" description="Low complexity" evidence="3">
    <location>
        <begin position="170"/>
        <end position="199"/>
    </location>
</feature>
<dbReference type="AlphaFoldDB" id="A0A9W7YJ12"/>
<accession>A0A9W7YJ12</accession>
<dbReference type="CDD" id="cd12418">
    <property type="entry name" value="RRM_Aly_REF_like"/>
    <property type="match status" value="1"/>
</dbReference>
<proteinExistence type="predicted"/>
<dbReference type="SUPFAM" id="SSF54928">
    <property type="entry name" value="RNA-binding domain, RBD"/>
    <property type="match status" value="1"/>
</dbReference>
<gene>
    <name evidence="5" type="ORF">LPJ61_000761</name>
</gene>
<dbReference type="InterPro" id="IPR035979">
    <property type="entry name" value="RBD_domain_sf"/>
</dbReference>
<sequence>MATNLDRSLDDIIKETPRRGGERRGARGQNRSSPYSRQDGGVQKRDGRRQNQPQQQMMMVNQSALLAAAAAQHKGRGSGKILIGNLDYGVTEADLRALFGQVGPVARATINYGPNGKSKGAGEVLFKNPAHANAAFDKYHNLELDGRKMKIEIVGGAAPAMPMFMPAVAPRQAAQRPAHTAGSRGRGAAAASTSSNNNAQGGKGTRSRRGGRRDDGEKRRTATAEELDAELDTYMEGVEKPST</sequence>
<dbReference type="PROSITE" id="PS50102">
    <property type="entry name" value="RRM"/>
    <property type="match status" value="1"/>
</dbReference>
<feature type="compositionally biased region" description="Basic and acidic residues" evidence="3">
    <location>
        <begin position="7"/>
        <end position="25"/>
    </location>
</feature>
<dbReference type="SMART" id="SM00360">
    <property type="entry name" value="RRM"/>
    <property type="match status" value="1"/>
</dbReference>
<dbReference type="GO" id="GO:0005634">
    <property type="term" value="C:nucleus"/>
    <property type="evidence" value="ECO:0007669"/>
    <property type="project" value="TreeGrafter"/>
</dbReference>
<feature type="region of interest" description="Disordered" evidence="3">
    <location>
        <begin position="1"/>
        <end position="54"/>
    </location>
</feature>
<dbReference type="Proteomes" id="UP001143981">
    <property type="component" value="Unassembled WGS sequence"/>
</dbReference>
<dbReference type="GO" id="GO:0006406">
    <property type="term" value="P:mRNA export from nucleus"/>
    <property type="evidence" value="ECO:0007669"/>
    <property type="project" value="TreeGrafter"/>
</dbReference>
<dbReference type="InterPro" id="IPR051229">
    <property type="entry name" value="ALYREF_mRNA_export"/>
</dbReference>
<feature type="region of interest" description="Disordered" evidence="3">
    <location>
        <begin position="170"/>
        <end position="243"/>
    </location>
</feature>
<comment type="caution">
    <text evidence="5">The sequence shown here is derived from an EMBL/GenBank/DDBJ whole genome shotgun (WGS) entry which is preliminary data.</text>
</comment>
<name>A0A9W7YJ12_9FUNG</name>